<comment type="pathway">
    <text evidence="1">Lipid metabolism; butanoate metabolism.</text>
</comment>
<keyword evidence="3" id="KW-0560">Oxidoreductase</keyword>
<dbReference type="InterPro" id="IPR006176">
    <property type="entry name" value="3-OHacyl-CoA_DH_NAD-bd"/>
</dbReference>
<dbReference type="Proteomes" id="UP000218281">
    <property type="component" value="Unassembled WGS sequence"/>
</dbReference>
<dbReference type="Gene3D" id="3.40.50.720">
    <property type="entry name" value="NAD(P)-binding Rossmann-like Domain"/>
    <property type="match status" value="1"/>
</dbReference>
<comment type="similarity">
    <text evidence="2">Belongs to the 3-hydroxyacyl-CoA dehydrogenase family.</text>
</comment>
<evidence type="ECO:0000313" key="8">
    <source>
        <dbReference type="Proteomes" id="UP000218281"/>
    </source>
</evidence>
<organism evidence="7 8">
    <name type="scientific">Corynebacterium hadale</name>
    <dbReference type="NCBI Taxonomy" id="2026255"/>
    <lineage>
        <taxon>Bacteria</taxon>
        <taxon>Bacillati</taxon>
        <taxon>Actinomycetota</taxon>
        <taxon>Actinomycetes</taxon>
        <taxon>Mycobacteriales</taxon>
        <taxon>Corynebacteriaceae</taxon>
        <taxon>Corynebacterium</taxon>
    </lineage>
</organism>
<feature type="domain" description="3-hydroxyacyl-CoA dehydrogenase NAD binding" evidence="6">
    <location>
        <begin position="6"/>
        <end position="185"/>
    </location>
</feature>
<dbReference type="InterPro" id="IPR006108">
    <property type="entry name" value="3HC_DH_C"/>
</dbReference>
<dbReference type="InterPro" id="IPR013328">
    <property type="entry name" value="6PGD_dom2"/>
</dbReference>
<keyword evidence="4" id="KW-0472">Membrane</keyword>
<dbReference type="InterPro" id="IPR036291">
    <property type="entry name" value="NAD(P)-bd_dom_sf"/>
</dbReference>
<proteinExistence type="inferred from homology"/>
<dbReference type="Pfam" id="PF00725">
    <property type="entry name" value="3HCDH"/>
    <property type="match status" value="1"/>
</dbReference>
<keyword evidence="4" id="KW-0812">Transmembrane</keyword>
<feature type="transmembrane region" description="Helical" evidence="4">
    <location>
        <begin position="7"/>
        <end position="28"/>
    </location>
</feature>
<dbReference type="SUPFAM" id="SSF51735">
    <property type="entry name" value="NAD(P)-binding Rossmann-fold domains"/>
    <property type="match status" value="1"/>
</dbReference>
<dbReference type="PANTHER" id="PTHR48075:SF1">
    <property type="entry name" value="LAMBDA-CRYSTALLIN HOMOLOG"/>
    <property type="match status" value="1"/>
</dbReference>
<evidence type="ECO:0000256" key="1">
    <source>
        <dbReference type="ARBA" id="ARBA00005086"/>
    </source>
</evidence>
<keyword evidence="8" id="KW-1185">Reference proteome</keyword>
<dbReference type="PANTHER" id="PTHR48075">
    <property type="entry name" value="3-HYDROXYACYL-COA DEHYDROGENASE FAMILY PROTEIN"/>
    <property type="match status" value="1"/>
</dbReference>
<evidence type="ECO:0000259" key="6">
    <source>
        <dbReference type="Pfam" id="PF02737"/>
    </source>
</evidence>
<dbReference type="Pfam" id="PF02737">
    <property type="entry name" value="3HCDH_N"/>
    <property type="match status" value="1"/>
</dbReference>
<sequence length="314" mass="34583">MSSKTTVAIIGAGSIGVSFAIVFASAGFRVKVFEPSPERLVAVPLELESKVTDLVEAGLYNEQAETILSRVSLFAEISEAIKGVDLVQECVPERIELKREIFSQFIDAVSPNAVLASSSSAITASKISAGLPIAHQTLIAHPGNPPHLLPLIEIVPSEHTESEILQSAREMYKSAGMLPITVQKEIEGFIFNRLQGAVLREAYALVRDRVADVEDIDSVVREGLGKRWSFMGPFETADLNTRGGIKSHAEKLGPAYARMGAERGQHDPWTPDLVSEVEHQRRAVLPLDKWDERVRWRDRQLLQIKLNSIQGRTT</sequence>
<evidence type="ECO:0000256" key="2">
    <source>
        <dbReference type="ARBA" id="ARBA00009463"/>
    </source>
</evidence>
<evidence type="ECO:0000256" key="4">
    <source>
        <dbReference type="SAM" id="Phobius"/>
    </source>
</evidence>
<name>A0ABX4H9U7_9CORY</name>
<dbReference type="NCBIfam" id="NF004783">
    <property type="entry name" value="PRK06129.1"/>
    <property type="match status" value="1"/>
</dbReference>
<evidence type="ECO:0000256" key="3">
    <source>
        <dbReference type="ARBA" id="ARBA00023002"/>
    </source>
</evidence>
<reference evidence="7 8" key="1">
    <citation type="submission" date="2017-08" db="EMBL/GenBank/DDBJ databases">
        <title>Whole genome sequences of 6 clinical strains closest to Corynebacterium imitans.</title>
        <authorList>
            <person name="Bernier A.-M."/>
            <person name="Burdz T."/>
            <person name="Bernard K."/>
        </authorList>
    </citation>
    <scope>NUCLEOTIDE SEQUENCE [LARGE SCALE GENOMIC DNA]</scope>
    <source>
        <strain evidence="7 8">NML93-0607</strain>
    </source>
</reference>
<dbReference type="Gene3D" id="1.10.1040.10">
    <property type="entry name" value="N-(1-d-carboxylethyl)-l-norvaline Dehydrogenase, domain 2"/>
    <property type="match status" value="1"/>
</dbReference>
<dbReference type="EMBL" id="NSGO01000005">
    <property type="protein sequence ID" value="PAT06085.1"/>
    <property type="molecule type" value="Genomic_DNA"/>
</dbReference>
<gene>
    <name evidence="7" type="ORF">CKJ81_05895</name>
</gene>
<accession>A0ABX4H9U7</accession>
<evidence type="ECO:0000313" key="7">
    <source>
        <dbReference type="EMBL" id="PAT06085.1"/>
    </source>
</evidence>
<feature type="domain" description="3-hydroxyacyl-CoA dehydrogenase C-terminal" evidence="5">
    <location>
        <begin position="188"/>
        <end position="281"/>
    </location>
</feature>
<dbReference type="InterPro" id="IPR008927">
    <property type="entry name" value="6-PGluconate_DH-like_C_sf"/>
</dbReference>
<protein>
    <submittedName>
        <fullName evidence="7">3-hydroxyacyl-CoA dehydrogenase</fullName>
    </submittedName>
</protein>
<comment type="caution">
    <text evidence="7">The sequence shown here is derived from an EMBL/GenBank/DDBJ whole genome shotgun (WGS) entry which is preliminary data.</text>
</comment>
<dbReference type="RefSeq" id="WP_095535583.1">
    <property type="nucleotide sequence ID" value="NZ_NSGO01000005.1"/>
</dbReference>
<dbReference type="SUPFAM" id="SSF48179">
    <property type="entry name" value="6-phosphogluconate dehydrogenase C-terminal domain-like"/>
    <property type="match status" value="1"/>
</dbReference>
<keyword evidence="4" id="KW-1133">Transmembrane helix</keyword>
<evidence type="ECO:0000259" key="5">
    <source>
        <dbReference type="Pfam" id="PF00725"/>
    </source>
</evidence>